<name>A0A8J7PBK9_9BACT</name>
<dbReference type="InterPro" id="IPR001087">
    <property type="entry name" value="GDSL"/>
</dbReference>
<protein>
    <recommendedName>
        <fullName evidence="3">SGNH hydrolase-type esterase domain-containing protein</fullName>
    </recommendedName>
</protein>
<dbReference type="EMBL" id="JAFLCK010000005">
    <property type="protein sequence ID" value="MBN8659741.1"/>
    <property type="molecule type" value="Genomic_DNA"/>
</dbReference>
<evidence type="ECO:0008006" key="3">
    <source>
        <dbReference type="Google" id="ProtNLM"/>
    </source>
</evidence>
<dbReference type="InterPro" id="IPR036514">
    <property type="entry name" value="SGNH_hydro_sf"/>
</dbReference>
<accession>A0A8J7PBK9</accession>
<dbReference type="AlphaFoldDB" id="A0A8J7PBK9"/>
<proteinExistence type="predicted"/>
<dbReference type="SUPFAM" id="SSF52266">
    <property type="entry name" value="SGNH hydrolase"/>
    <property type="match status" value="1"/>
</dbReference>
<dbReference type="Proteomes" id="UP000664277">
    <property type="component" value="Unassembled WGS sequence"/>
</dbReference>
<dbReference type="GO" id="GO:0016788">
    <property type="term" value="F:hydrolase activity, acting on ester bonds"/>
    <property type="evidence" value="ECO:0007669"/>
    <property type="project" value="InterPro"/>
</dbReference>
<sequence>MESQTTAQKFEFDYYIALGDSMSIDLYPATDAKNIDGCHNDNLGAASLLLVNDDFLFPEFKGKDLSTLNNRLSFANLAFDGATTSDLLQELDALRQFSEKRCFVTLTVGGNDLLACLRLKAVYGSVPVSEVESIFDRLVQVVRAIETILPQSHLVINSIYDPTDGTGRFTESNLFDGQLPVELLVYLNYLIEKFAQNSAGTKEGGLSISFCNIYKHFLGHGMSSTDGSFWYWRPHPIEPGYLGASEIRRLWWQVVQAIA</sequence>
<evidence type="ECO:0000313" key="2">
    <source>
        <dbReference type="Proteomes" id="UP000664277"/>
    </source>
</evidence>
<dbReference type="Gene3D" id="3.40.50.1110">
    <property type="entry name" value="SGNH hydrolase"/>
    <property type="match status" value="1"/>
</dbReference>
<comment type="caution">
    <text evidence="1">The sequence shown here is derived from an EMBL/GenBank/DDBJ whole genome shotgun (WGS) entry which is preliminary data.</text>
</comment>
<evidence type="ECO:0000313" key="1">
    <source>
        <dbReference type="EMBL" id="MBN8659741.1"/>
    </source>
</evidence>
<dbReference type="Pfam" id="PF00657">
    <property type="entry name" value="Lipase_GDSL"/>
    <property type="match status" value="1"/>
</dbReference>
<reference evidence="1" key="1">
    <citation type="submission" date="2021-02" db="EMBL/GenBank/DDBJ databases">
        <title>Genome-Resolved Metagenomics of a Microbial Community Performing Photosynthetic Biological Nutrient Removal.</title>
        <authorList>
            <person name="Mcdaniel E.A."/>
        </authorList>
    </citation>
    <scope>NUCLEOTIDE SEQUENCE</scope>
    <source>
        <strain evidence="1">UWPOB_OBS1</strain>
    </source>
</reference>
<gene>
    <name evidence="1" type="ORF">J0M35_05220</name>
</gene>
<organism evidence="1 2">
    <name type="scientific">Candidatus Obscuribacter phosphatis</name>
    <dbReference type="NCBI Taxonomy" id="1906157"/>
    <lineage>
        <taxon>Bacteria</taxon>
        <taxon>Bacillati</taxon>
        <taxon>Candidatus Melainabacteria</taxon>
        <taxon>Candidatus Obscuribacterales</taxon>
        <taxon>Candidatus Obscuribacteraceae</taxon>
        <taxon>Candidatus Obscuribacter</taxon>
    </lineage>
</organism>